<protein>
    <submittedName>
        <fullName evidence="1">Uncharacterized protein</fullName>
    </submittedName>
</protein>
<accession>A0ACC0ZT07</accession>
<evidence type="ECO:0000313" key="1">
    <source>
        <dbReference type="EMBL" id="KAJ0074955.1"/>
    </source>
</evidence>
<name>A0ACC0ZT07_9ROSI</name>
<gene>
    <name evidence="1" type="ORF">Patl1_33821</name>
</gene>
<organism evidence="1 2">
    <name type="scientific">Pistacia atlantica</name>
    <dbReference type="NCBI Taxonomy" id="434234"/>
    <lineage>
        <taxon>Eukaryota</taxon>
        <taxon>Viridiplantae</taxon>
        <taxon>Streptophyta</taxon>
        <taxon>Embryophyta</taxon>
        <taxon>Tracheophyta</taxon>
        <taxon>Spermatophyta</taxon>
        <taxon>Magnoliopsida</taxon>
        <taxon>eudicotyledons</taxon>
        <taxon>Gunneridae</taxon>
        <taxon>Pentapetalae</taxon>
        <taxon>rosids</taxon>
        <taxon>malvids</taxon>
        <taxon>Sapindales</taxon>
        <taxon>Anacardiaceae</taxon>
        <taxon>Pistacia</taxon>
    </lineage>
</organism>
<dbReference type="EMBL" id="CM047910">
    <property type="protein sequence ID" value="KAJ0074955.1"/>
    <property type="molecule type" value="Genomic_DNA"/>
</dbReference>
<dbReference type="Proteomes" id="UP001164250">
    <property type="component" value="Chromosome 15"/>
</dbReference>
<comment type="caution">
    <text evidence="1">The sequence shown here is derived from an EMBL/GenBank/DDBJ whole genome shotgun (WGS) entry which is preliminary data.</text>
</comment>
<keyword evidence="2" id="KW-1185">Reference proteome</keyword>
<proteinExistence type="predicted"/>
<sequence>MGTPQNFLKLLGVLWGMKSRRQSLISSIMVDF</sequence>
<evidence type="ECO:0000313" key="2">
    <source>
        <dbReference type="Proteomes" id="UP001164250"/>
    </source>
</evidence>
<reference evidence="2" key="1">
    <citation type="journal article" date="2023" name="G3 (Bethesda)">
        <title>Genome assembly and association tests identify interacting loci associated with vigor, precocity, and sex in interspecific pistachio rootstocks.</title>
        <authorList>
            <person name="Palmer W."/>
            <person name="Jacygrad E."/>
            <person name="Sagayaradj S."/>
            <person name="Cavanaugh K."/>
            <person name="Han R."/>
            <person name="Bertier L."/>
            <person name="Beede B."/>
            <person name="Kafkas S."/>
            <person name="Golino D."/>
            <person name="Preece J."/>
            <person name="Michelmore R."/>
        </authorList>
    </citation>
    <scope>NUCLEOTIDE SEQUENCE [LARGE SCALE GENOMIC DNA]</scope>
</reference>